<dbReference type="InterPro" id="IPR033344">
    <property type="entry name" value="CURT1"/>
</dbReference>
<feature type="domain" description="Cyanobacterial aminoacyl-tRNA synthetase CAAD" evidence="3">
    <location>
        <begin position="93"/>
        <end position="153"/>
    </location>
</feature>
<dbReference type="Proteomes" id="UP001443914">
    <property type="component" value="Unassembled WGS sequence"/>
</dbReference>
<keyword evidence="2" id="KW-1133">Transmembrane helix</keyword>
<comment type="subcellular location">
    <subcellularLocation>
        <location evidence="1">Membrane</location>
        <topology evidence="1">Multi-pass membrane protein</topology>
    </subcellularLocation>
</comment>
<dbReference type="PANTHER" id="PTHR33222:SF2">
    <property type="entry name" value="PROTEIN CURVATURE THYLAKOID 1D, CHLOROPLASTIC"/>
    <property type="match status" value="1"/>
</dbReference>
<evidence type="ECO:0000259" key="3">
    <source>
        <dbReference type="Pfam" id="PF14159"/>
    </source>
</evidence>
<evidence type="ECO:0000313" key="4">
    <source>
        <dbReference type="EMBL" id="KAK9671559.1"/>
    </source>
</evidence>
<feature type="transmembrane region" description="Helical" evidence="2">
    <location>
        <begin position="100"/>
        <end position="123"/>
    </location>
</feature>
<protein>
    <recommendedName>
        <fullName evidence="3">Cyanobacterial aminoacyl-tRNA synthetase CAAD domain-containing protein</fullName>
    </recommendedName>
</protein>
<proteinExistence type="predicted"/>
<dbReference type="EMBL" id="JBDFQZ010000012">
    <property type="protein sequence ID" value="KAK9671559.1"/>
    <property type="molecule type" value="Genomic_DNA"/>
</dbReference>
<name>A0AAW1H745_SAPOF</name>
<evidence type="ECO:0000256" key="1">
    <source>
        <dbReference type="ARBA" id="ARBA00004141"/>
    </source>
</evidence>
<keyword evidence="5" id="KW-1185">Reference proteome</keyword>
<organism evidence="4 5">
    <name type="scientific">Saponaria officinalis</name>
    <name type="common">Common soapwort</name>
    <name type="synonym">Lychnis saponaria</name>
    <dbReference type="NCBI Taxonomy" id="3572"/>
    <lineage>
        <taxon>Eukaryota</taxon>
        <taxon>Viridiplantae</taxon>
        <taxon>Streptophyta</taxon>
        <taxon>Embryophyta</taxon>
        <taxon>Tracheophyta</taxon>
        <taxon>Spermatophyta</taxon>
        <taxon>Magnoliopsida</taxon>
        <taxon>eudicotyledons</taxon>
        <taxon>Gunneridae</taxon>
        <taxon>Pentapetalae</taxon>
        <taxon>Caryophyllales</taxon>
        <taxon>Caryophyllaceae</taxon>
        <taxon>Caryophylleae</taxon>
        <taxon>Saponaria</taxon>
    </lineage>
</organism>
<dbReference type="GO" id="GO:0009535">
    <property type="term" value="C:chloroplast thylakoid membrane"/>
    <property type="evidence" value="ECO:0007669"/>
    <property type="project" value="TreeGrafter"/>
</dbReference>
<dbReference type="PANTHER" id="PTHR33222">
    <property type="match status" value="1"/>
</dbReference>
<dbReference type="AlphaFoldDB" id="A0AAW1H745"/>
<evidence type="ECO:0000313" key="5">
    <source>
        <dbReference type="Proteomes" id="UP001443914"/>
    </source>
</evidence>
<keyword evidence="2" id="KW-0812">Transmembrane</keyword>
<accession>A0AAW1H745</accession>
<dbReference type="InterPro" id="IPR025564">
    <property type="entry name" value="CAAD_dom"/>
</dbReference>
<evidence type="ECO:0000256" key="2">
    <source>
        <dbReference type="SAM" id="Phobius"/>
    </source>
</evidence>
<keyword evidence="2" id="KW-0472">Membrane</keyword>
<comment type="caution">
    <text evidence="4">The sequence shown here is derived from an EMBL/GenBank/DDBJ whole genome shotgun (WGS) entry which is preliminary data.</text>
</comment>
<dbReference type="Pfam" id="PF14159">
    <property type="entry name" value="CAAD"/>
    <property type="match status" value="1"/>
</dbReference>
<gene>
    <name evidence="4" type="ORF">RND81_12G038900</name>
</gene>
<reference evidence="4" key="1">
    <citation type="submission" date="2024-03" db="EMBL/GenBank/DDBJ databases">
        <title>WGS assembly of Saponaria officinalis var. Norfolk2.</title>
        <authorList>
            <person name="Jenkins J."/>
            <person name="Shu S."/>
            <person name="Grimwood J."/>
            <person name="Barry K."/>
            <person name="Goodstein D."/>
            <person name="Schmutz J."/>
            <person name="Leebens-Mack J."/>
            <person name="Osbourn A."/>
        </authorList>
    </citation>
    <scope>NUCLEOTIDE SEQUENCE [LARGE SCALE GENOMIC DNA]</scope>
    <source>
        <strain evidence="4">JIC</strain>
    </source>
</reference>
<sequence>MIRRRITVLMRVALPVAISGRSFGEELLISTLIGGNAEELSGRFDDEMIDRVLDVYVHVGMYVPPVFGVVENGARLAVVGNRKDFAEAKYSDWLESEDSYILLLYGGGALVAVWLLTAIVGVIDALPVLPKVMEVVGLGYSLWFTTRYLLFKEVFNGGNVESSMDVLDLGAFIGDLSIE</sequence>